<organism evidence="2">
    <name type="scientific">marine sediment metagenome</name>
    <dbReference type="NCBI Taxonomy" id="412755"/>
    <lineage>
        <taxon>unclassified sequences</taxon>
        <taxon>metagenomes</taxon>
        <taxon>ecological metagenomes</taxon>
    </lineage>
</organism>
<comment type="caution">
    <text evidence="2">The sequence shown here is derived from an EMBL/GenBank/DDBJ whole genome shotgun (WGS) entry which is preliminary data.</text>
</comment>
<protein>
    <submittedName>
        <fullName evidence="2">Uncharacterized protein</fullName>
    </submittedName>
</protein>
<gene>
    <name evidence="2" type="ORF">LCGC14_0288920</name>
</gene>
<proteinExistence type="predicted"/>
<dbReference type="AlphaFoldDB" id="A0A0F9TTR6"/>
<sequence length="480" mass="52862">MAKRKRRKTRGDLADVELPSELGTEQLPEEGGVRRPVATPEVPSDASEPDGPERPNRGEDQRTAADAQTDEGVAGSVRAVPSDQGSGPAEGRLGEWPYRIVDDAEGMGALGEWLLQMGSEVEKTPVGISATANEIALAIKAQGWFVTKNEYTGPIRGIIERALKAERVAPALVTRDTGELIRGLSSWFDEAPDDNLNPILPNIIHDMTVLEYTTGRPVARGLSPLKDALDCAVLGPGLALEAPSFYRKVGLPVVRHHETFPKAKVLEGTRWKLTYDWLLFKVLAYYTKDPTISGWLRGGRSPLAEFSSYLELSSKEANSFLLWMVCGEDEALLSWLYPDWAAAMPESPQLIKAQHIDKKLPNLRLGIIRLTDQYTLARRSATLYGRRSPWGLPAPELLHFALMGSVDDLLDVAVVSLINMGSTAHWLESEGGTRYNRWLRASIVGYTEAEPMEWEEKVKELGALNHPLGDIGLEPKVSVE</sequence>
<dbReference type="EMBL" id="LAZR01000171">
    <property type="protein sequence ID" value="KKN84430.1"/>
    <property type="molecule type" value="Genomic_DNA"/>
</dbReference>
<evidence type="ECO:0000313" key="2">
    <source>
        <dbReference type="EMBL" id="KKN84430.1"/>
    </source>
</evidence>
<feature type="region of interest" description="Disordered" evidence="1">
    <location>
        <begin position="1"/>
        <end position="94"/>
    </location>
</feature>
<feature type="compositionally biased region" description="Basic and acidic residues" evidence="1">
    <location>
        <begin position="51"/>
        <end position="63"/>
    </location>
</feature>
<name>A0A0F9TTR6_9ZZZZ</name>
<evidence type="ECO:0000256" key="1">
    <source>
        <dbReference type="SAM" id="MobiDB-lite"/>
    </source>
</evidence>
<accession>A0A0F9TTR6</accession>
<reference evidence="2" key="1">
    <citation type="journal article" date="2015" name="Nature">
        <title>Complex archaea that bridge the gap between prokaryotes and eukaryotes.</title>
        <authorList>
            <person name="Spang A."/>
            <person name="Saw J.H."/>
            <person name="Jorgensen S.L."/>
            <person name="Zaremba-Niedzwiedzka K."/>
            <person name="Martijn J."/>
            <person name="Lind A.E."/>
            <person name="van Eijk R."/>
            <person name="Schleper C."/>
            <person name="Guy L."/>
            <person name="Ettema T.J."/>
        </authorList>
    </citation>
    <scope>NUCLEOTIDE SEQUENCE</scope>
</reference>